<feature type="domain" description="Helicase ATP-binding" evidence="2">
    <location>
        <begin position="391"/>
        <end position="576"/>
    </location>
</feature>
<dbReference type="NCBIfam" id="NF008521">
    <property type="entry name" value="PRK11448.1"/>
    <property type="match status" value="1"/>
</dbReference>
<dbReference type="InterPro" id="IPR001650">
    <property type="entry name" value="Helicase_C-like"/>
</dbReference>
<proteinExistence type="predicted"/>
<dbReference type="Pfam" id="PF00271">
    <property type="entry name" value="Helicase_C"/>
    <property type="match status" value="1"/>
</dbReference>
<reference evidence="4 5" key="1">
    <citation type="submission" date="2018-09" db="EMBL/GenBank/DDBJ databases">
        <title>Genomic Encyclopedia of Archaeal and Bacterial Type Strains, Phase II (KMG-II): from individual species to whole genera.</title>
        <authorList>
            <person name="Goeker M."/>
        </authorList>
    </citation>
    <scope>NUCLEOTIDE SEQUENCE [LARGE SCALE GENOMIC DNA]</scope>
    <source>
        <strain evidence="4 5">DSM 27148</strain>
    </source>
</reference>
<dbReference type="AlphaFoldDB" id="A0A419W4P0"/>
<dbReference type="InterPro" id="IPR050742">
    <property type="entry name" value="Helicase_Restrict-Modif_Enz"/>
</dbReference>
<dbReference type="CDD" id="cd18032">
    <property type="entry name" value="DEXHc_RE_I_III_res"/>
    <property type="match status" value="1"/>
</dbReference>
<dbReference type="Gene3D" id="3.90.1570.30">
    <property type="match status" value="1"/>
</dbReference>
<dbReference type="SUPFAM" id="SSF52540">
    <property type="entry name" value="P-loop containing nucleoside triphosphate hydrolases"/>
    <property type="match status" value="1"/>
</dbReference>
<dbReference type="GO" id="GO:0005524">
    <property type="term" value="F:ATP binding"/>
    <property type="evidence" value="ECO:0007669"/>
    <property type="project" value="InterPro"/>
</dbReference>
<dbReference type="Pfam" id="PF13643">
    <property type="entry name" value="DUF4145"/>
    <property type="match status" value="1"/>
</dbReference>
<dbReference type="InterPro" id="IPR006935">
    <property type="entry name" value="Helicase/UvrB_N"/>
</dbReference>
<dbReference type="OrthoDB" id="9758243at2"/>
<evidence type="ECO:0000259" key="3">
    <source>
        <dbReference type="PROSITE" id="PS51194"/>
    </source>
</evidence>
<keyword evidence="1" id="KW-0175">Coiled coil</keyword>
<dbReference type="InterPro" id="IPR013670">
    <property type="entry name" value="EcoEI_R_C_dom"/>
</dbReference>
<keyword evidence="5" id="KW-1185">Reference proteome</keyword>
<accession>A0A419W4P0</accession>
<evidence type="ECO:0000313" key="5">
    <source>
        <dbReference type="Proteomes" id="UP000283387"/>
    </source>
</evidence>
<dbReference type="Pfam" id="PF08463">
    <property type="entry name" value="EcoEI_R_C"/>
    <property type="match status" value="1"/>
</dbReference>
<feature type="domain" description="Helicase C-terminal" evidence="3">
    <location>
        <begin position="650"/>
        <end position="807"/>
    </location>
</feature>
<gene>
    <name evidence="4" type="ORF">BC643_0763</name>
</gene>
<dbReference type="InterPro" id="IPR027417">
    <property type="entry name" value="P-loop_NTPase"/>
</dbReference>
<comment type="caution">
    <text evidence="4">The sequence shown here is derived from an EMBL/GenBank/DDBJ whole genome shotgun (WGS) entry which is preliminary data.</text>
</comment>
<evidence type="ECO:0000256" key="1">
    <source>
        <dbReference type="SAM" id="Coils"/>
    </source>
</evidence>
<sequence length="1081" mass="124861">MSKSNFSFLTEEFPILANLGSQAEQYIHSDPGAALGKVRLLVEKMTELIFKVHQLEFPYDDSIFRRIQVLADEGVLDDKIISLLHQLRKSGNVATHSTEDLSKVAMSHLLSLFKLCKWFAESYAESYLDLSSVKFSPPEQIDWEKDYQKLEQDYKQLEAKLNDLLKERQIGQLSQEEAQGFKQRSAKASRKLDMSEAETRELIDEQLRLAGWEVDTSTLNYKLNGTTPVKGRNLAIAEWKVGSKWADYALFVGTDLYGIVEAKKYSQDISTNLHQSKIYAELAEETNQARLLGKWGKYNVPFLFSTNGRPYLKQIETKSGIWFIDIRNPRNHSRCLKGWYTPAGLVNLFEQDIEAADKKLKDNAPDYLQSKSGLGLRDYQIKAITKVEDTLIKQPEINRILLAMATGTGKTRTIIGLAYRLIQSNRFKRILFLVDRRLLASQAFDAFKDNKIEDLNTFGEIYEMKGLKDLLPELDTRLHFATVQSMVKRLFYNEDPATILPVDTYDCIIIDEAHRGYLMDRELAEEELNFKDQNDYVSKYRKVLDYFDAVGIGLTATPALHTTEIFGNPVFTYSYREAVIDGYLIDHEPPFIIKTKLSEEGIVWEKGEKPKVYDKEQNKVVELSELEDELAINVEGFNKQVLTENFNRAVLSQLVQEIDPESEEKTLIFAATDDHAADIVKYLKEEYFKIGLDVQDNAIQKITGKVYDPEQLVKRYKNEKYPSIAVTVDLLTTGIDVPAICNLVFMRRVKSRILYEQMLGRATRRCDEIDKEVFRIFDAVRLYEALEDYTQMKPVVPTASVTFTQLIDELDSIDSNDRALMQVEQLLAKYQRKRKQITDKDLDQFSYLTGGQDPEQFAQRLQGIREHHQFDELKGLRGVWKYLDELKPSPKFQLVSEHDDEERGIERGYGQGQKPEDYLLSFENFIKENINKIEALKIICSRPQELDRKSLKELLLELDSKGFNAKYLNQAWKQAKNEDIAADIISYIRTLALGNTLIGHEERIKNAISKIRSMSDWHKNQIKWIDRFEKQLLQENILQKDDLDLAPFNRDGGYLRLNKIFNNKLDLILNTINESLYEVTA</sequence>
<evidence type="ECO:0000259" key="2">
    <source>
        <dbReference type="PROSITE" id="PS51192"/>
    </source>
</evidence>
<dbReference type="Proteomes" id="UP000283387">
    <property type="component" value="Unassembled WGS sequence"/>
</dbReference>
<feature type="coiled-coil region" evidence="1">
    <location>
        <begin position="140"/>
        <end position="167"/>
    </location>
</feature>
<organism evidence="4 5">
    <name type="scientific">Mangrovibacterium diazotrophicum</name>
    <dbReference type="NCBI Taxonomy" id="1261403"/>
    <lineage>
        <taxon>Bacteria</taxon>
        <taxon>Pseudomonadati</taxon>
        <taxon>Bacteroidota</taxon>
        <taxon>Bacteroidia</taxon>
        <taxon>Marinilabiliales</taxon>
        <taxon>Prolixibacteraceae</taxon>
        <taxon>Mangrovibacterium</taxon>
    </lineage>
</organism>
<dbReference type="GO" id="GO:0006304">
    <property type="term" value="P:DNA modification"/>
    <property type="evidence" value="ECO:0007669"/>
    <property type="project" value="InterPro"/>
</dbReference>
<evidence type="ECO:0000313" key="4">
    <source>
        <dbReference type="EMBL" id="RKD90424.1"/>
    </source>
</evidence>
<dbReference type="SMART" id="SM00487">
    <property type="entry name" value="DEXDc"/>
    <property type="match status" value="1"/>
</dbReference>
<dbReference type="GO" id="GO:0005829">
    <property type="term" value="C:cytosol"/>
    <property type="evidence" value="ECO:0007669"/>
    <property type="project" value="TreeGrafter"/>
</dbReference>
<dbReference type="PROSITE" id="PS51194">
    <property type="entry name" value="HELICASE_CTER"/>
    <property type="match status" value="1"/>
</dbReference>
<name>A0A419W4P0_9BACT</name>
<dbReference type="Gene3D" id="3.40.50.300">
    <property type="entry name" value="P-loop containing nucleotide triphosphate hydrolases"/>
    <property type="match status" value="2"/>
</dbReference>
<dbReference type="CDD" id="cd18799">
    <property type="entry name" value="SF2_C_EcoAI-like"/>
    <property type="match status" value="1"/>
</dbReference>
<dbReference type="PANTHER" id="PTHR47396">
    <property type="entry name" value="TYPE I RESTRICTION ENZYME ECOKI R PROTEIN"/>
    <property type="match status" value="1"/>
</dbReference>
<protein>
    <submittedName>
        <fullName evidence="4">Type I restriction enzyme R subunit</fullName>
    </submittedName>
</protein>
<dbReference type="PROSITE" id="PS51192">
    <property type="entry name" value="HELICASE_ATP_BIND_1"/>
    <property type="match status" value="1"/>
</dbReference>
<dbReference type="RefSeq" id="WP_120271831.1">
    <property type="nucleotide sequence ID" value="NZ_RAPN01000001.1"/>
</dbReference>
<dbReference type="InterPro" id="IPR025285">
    <property type="entry name" value="DUF4145"/>
</dbReference>
<dbReference type="GO" id="GO:0003677">
    <property type="term" value="F:DNA binding"/>
    <property type="evidence" value="ECO:0007669"/>
    <property type="project" value="InterPro"/>
</dbReference>
<dbReference type="InterPro" id="IPR014001">
    <property type="entry name" value="Helicase_ATP-bd"/>
</dbReference>
<dbReference type="EMBL" id="RAPN01000001">
    <property type="protein sequence ID" value="RKD90424.1"/>
    <property type="molecule type" value="Genomic_DNA"/>
</dbReference>
<feature type="coiled-coil region" evidence="1">
    <location>
        <begin position="813"/>
        <end position="840"/>
    </location>
</feature>
<dbReference type="GO" id="GO:0016787">
    <property type="term" value="F:hydrolase activity"/>
    <property type="evidence" value="ECO:0007669"/>
    <property type="project" value="InterPro"/>
</dbReference>
<dbReference type="Pfam" id="PF04851">
    <property type="entry name" value="ResIII"/>
    <property type="match status" value="1"/>
</dbReference>
<dbReference type="PANTHER" id="PTHR47396:SF1">
    <property type="entry name" value="ATP-DEPENDENT HELICASE IRC3-RELATED"/>
    <property type="match status" value="1"/>
</dbReference>